<keyword evidence="2 5" id="KW-0436">Ligase</keyword>
<dbReference type="Pfam" id="PF00501">
    <property type="entry name" value="AMP-binding"/>
    <property type="match status" value="1"/>
</dbReference>
<dbReference type="InterPro" id="IPR040097">
    <property type="entry name" value="FAAL/FAAC"/>
</dbReference>
<gene>
    <name evidence="5" type="ORF">AWC30_07915</name>
</gene>
<accession>A0A1X2ELI0</accession>
<name>A0A1X2ELI0_9MYCO</name>
<evidence type="ECO:0000259" key="3">
    <source>
        <dbReference type="Pfam" id="PF00501"/>
    </source>
</evidence>
<keyword evidence="6" id="KW-1185">Reference proteome</keyword>
<evidence type="ECO:0000256" key="1">
    <source>
        <dbReference type="ARBA" id="ARBA00006432"/>
    </source>
</evidence>
<sequence>MSRFTDTMFRNARESSKGMVTGEPDAPVRHTWAEVHERSRRVAGGLAAAGVGPGDTVGVLAGAPVEIAPIAQGLWMRGAALTMLHQPTPRTDIAAWAQDTLTVVDMIEAKVVVISDPFMAAMPVLQEKGLTVITATDLLAADPIDPVETGEDDLALMQLTSGSTGSPKAVQITHRNIRSNAEAMFIGAKMDPSGNDVMLSWLPCFHDMGMIGFLTVPMYFGVELVKVTPMDFLRDTLLWAKLIDKYKGTMTAAPNFAYALFAKRLRKQATPGQFDLSSLRFALSGAEPVDPADVEDLIDAGKPFGLRPEAIMPAYGMAETTLAVSFSELGDGLVVDEVDADLLAALRQAVPATKGHTRRLASLGPLLEGLEARIVDEDGSVMPPRGVGVIQLRGEPVTPGYITMAGFMPAQDEHGWYDTGDLGYLMENGHIVVCGRVKDVIIMAGRNVYPTDIERAACRVEGVRAGGAVAVRLDAGHSRETFAVAVESNAHQNPEEVRRIQHQVAHEVVTEVDVRPRNVVVLGPGTIPKTSSGKLRRSTSVTLVT</sequence>
<evidence type="ECO:0000313" key="6">
    <source>
        <dbReference type="Proteomes" id="UP000193090"/>
    </source>
</evidence>
<dbReference type="InterPro" id="IPR042099">
    <property type="entry name" value="ANL_N_sf"/>
</dbReference>
<dbReference type="InterPro" id="IPR000873">
    <property type="entry name" value="AMP-dep_synth/lig_dom"/>
</dbReference>
<dbReference type="InterPro" id="IPR028154">
    <property type="entry name" value="AMP-dep_Lig_C"/>
</dbReference>
<dbReference type="AlphaFoldDB" id="A0A1X2ELI0"/>
<reference evidence="5 6" key="1">
    <citation type="submission" date="2016-01" db="EMBL/GenBank/DDBJ databases">
        <title>The new phylogeny of the genus Mycobacterium.</title>
        <authorList>
            <person name="Tarcisio F."/>
            <person name="Conor M."/>
            <person name="Antonella G."/>
            <person name="Elisabetta G."/>
            <person name="Giulia F.S."/>
            <person name="Sara T."/>
            <person name="Anna F."/>
            <person name="Clotilde B."/>
            <person name="Roberto B."/>
            <person name="Veronica D.S."/>
            <person name="Fabio R."/>
            <person name="Monica P."/>
            <person name="Olivier J."/>
            <person name="Enrico T."/>
            <person name="Nicola S."/>
        </authorList>
    </citation>
    <scope>NUCLEOTIDE SEQUENCE [LARGE SCALE GENOMIC DNA]</scope>
    <source>
        <strain evidence="5 6">DSM 44153</strain>
    </source>
</reference>
<evidence type="ECO:0000313" key="5">
    <source>
        <dbReference type="EMBL" id="ORX05874.1"/>
    </source>
</evidence>
<dbReference type="Pfam" id="PF14535">
    <property type="entry name" value="AMP-binding_C_2"/>
    <property type="match status" value="1"/>
</dbReference>
<organism evidence="5 6">
    <name type="scientific">Mycolicibacillus trivialis</name>
    <dbReference type="NCBI Taxonomy" id="1798"/>
    <lineage>
        <taxon>Bacteria</taxon>
        <taxon>Bacillati</taxon>
        <taxon>Actinomycetota</taxon>
        <taxon>Actinomycetes</taxon>
        <taxon>Mycobacteriales</taxon>
        <taxon>Mycobacteriaceae</taxon>
        <taxon>Mycolicibacillus</taxon>
    </lineage>
</organism>
<dbReference type="InterPro" id="IPR045851">
    <property type="entry name" value="AMP-bd_C_sf"/>
</dbReference>
<evidence type="ECO:0000256" key="2">
    <source>
        <dbReference type="ARBA" id="ARBA00022598"/>
    </source>
</evidence>
<dbReference type="PANTHER" id="PTHR22754">
    <property type="entry name" value="DISCO-INTERACTING PROTEIN 2 DIP2 -RELATED"/>
    <property type="match status" value="1"/>
</dbReference>
<dbReference type="EMBL" id="LQPZ01000017">
    <property type="protein sequence ID" value="ORX05874.1"/>
    <property type="molecule type" value="Genomic_DNA"/>
</dbReference>
<dbReference type="InterPro" id="IPR020845">
    <property type="entry name" value="AMP-binding_CS"/>
</dbReference>
<comment type="caution">
    <text evidence="5">The sequence shown here is derived from an EMBL/GenBank/DDBJ whole genome shotgun (WGS) entry which is preliminary data.</text>
</comment>
<feature type="domain" description="AMP-dependent ligase C-terminal" evidence="4">
    <location>
        <begin position="445"/>
        <end position="537"/>
    </location>
</feature>
<proteinExistence type="inferred from homology"/>
<dbReference type="GO" id="GO:0070566">
    <property type="term" value="F:adenylyltransferase activity"/>
    <property type="evidence" value="ECO:0007669"/>
    <property type="project" value="TreeGrafter"/>
</dbReference>
<dbReference type="SUPFAM" id="SSF56801">
    <property type="entry name" value="Acetyl-CoA synthetase-like"/>
    <property type="match status" value="1"/>
</dbReference>
<dbReference type="Proteomes" id="UP000193090">
    <property type="component" value="Unassembled WGS sequence"/>
</dbReference>
<dbReference type="Gene3D" id="3.30.300.30">
    <property type="match status" value="1"/>
</dbReference>
<dbReference type="GO" id="GO:0005886">
    <property type="term" value="C:plasma membrane"/>
    <property type="evidence" value="ECO:0007669"/>
    <property type="project" value="TreeGrafter"/>
</dbReference>
<dbReference type="RefSeq" id="WP_085109714.1">
    <property type="nucleotide sequence ID" value="NZ_JACKSN010000024.1"/>
</dbReference>
<dbReference type="STRING" id="1798.AWC30_07915"/>
<dbReference type="CDD" id="cd05931">
    <property type="entry name" value="FAAL"/>
    <property type="match status" value="1"/>
</dbReference>
<protein>
    <submittedName>
        <fullName evidence="5">Long-chain fatty acid--CoA ligase</fullName>
    </submittedName>
</protein>
<feature type="domain" description="AMP-dependent synthetase/ligase" evidence="3">
    <location>
        <begin position="25"/>
        <end position="401"/>
    </location>
</feature>
<comment type="similarity">
    <text evidence="1">Belongs to the ATP-dependent AMP-binding enzyme family.</text>
</comment>
<dbReference type="PROSITE" id="PS00455">
    <property type="entry name" value="AMP_BINDING"/>
    <property type="match status" value="1"/>
</dbReference>
<dbReference type="PANTHER" id="PTHR22754:SF32">
    <property type="entry name" value="DISCO-INTERACTING PROTEIN 2"/>
    <property type="match status" value="1"/>
</dbReference>
<dbReference type="OrthoDB" id="3671040at2"/>
<dbReference type="GO" id="GO:0006633">
    <property type="term" value="P:fatty acid biosynthetic process"/>
    <property type="evidence" value="ECO:0007669"/>
    <property type="project" value="TreeGrafter"/>
</dbReference>
<dbReference type="NCBIfam" id="NF005850">
    <property type="entry name" value="PRK07768.1"/>
    <property type="match status" value="1"/>
</dbReference>
<evidence type="ECO:0000259" key="4">
    <source>
        <dbReference type="Pfam" id="PF14535"/>
    </source>
</evidence>
<dbReference type="GO" id="GO:0016874">
    <property type="term" value="F:ligase activity"/>
    <property type="evidence" value="ECO:0007669"/>
    <property type="project" value="UniProtKB-KW"/>
</dbReference>
<dbReference type="Gene3D" id="3.40.50.12780">
    <property type="entry name" value="N-terminal domain of ligase-like"/>
    <property type="match status" value="1"/>
</dbReference>